<organism evidence="1">
    <name type="scientific">Accumulibacter regalis</name>
    <dbReference type="NCBI Taxonomy" id="522306"/>
    <lineage>
        <taxon>Bacteria</taxon>
        <taxon>Pseudomonadati</taxon>
        <taxon>Pseudomonadota</taxon>
        <taxon>Betaproteobacteria</taxon>
        <taxon>Candidatus Accumulibacter</taxon>
    </lineage>
</organism>
<accession>C7RNQ8</accession>
<dbReference type="HOGENOM" id="CLU_009583_14_0_4"/>
<dbReference type="KEGG" id="app:CAP2UW1_0855"/>
<dbReference type="eggNOG" id="COG0438">
    <property type="taxonomic scope" value="Bacteria"/>
</dbReference>
<dbReference type="AlphaFoldDB" id="C7RNQ8"/>
<keyword evidence="1" id="KW-0808">Transferase</keyword>
<dbReference type="PANTHER" id="PTHR12526:SF590">
    <property type="entry name" value="ALPHA-MALTOSE-1-PHOSPHATE SYNTHASE"/>
    <property type="match status" value="1"/>
</dbReference>
<dbReference type="CDD" id="cd03801">
    <property type="entry name" value="GT4_PimA-like"/>
    <property type="match status" value="1"/>
</dbReference>
<dbReference type="Pfam" id="PF13692">
    <property type="entry name" value="Glyco_trans_1_4"/>
    <property type="match status" value="1"/>
</dbReference>
<protein>
    <submittedName>
        <fullName evidence="1">Glycosyl transferase group 1</fullName>
    </submittedName>
</protein>
<dbReference type="CAZy" id="GT4">
    <property type="family name" value="Glycosyltransferase Family 4"/>
</dbReference>
<dbReference type="STRING" id="522306.CAP2UW1_0855"/>
<reference evidence="1" key="1">
    <citation type="submission" date="2009-08" db="EMBL/GenBank/DDBJ databases">
        <authorList>
            <consortium name="US DOE Joint Genome Institute"/>
            <person name="Lucas S."/>
            <person name="Copeland A."/>
            <person name="Lapidus A."/>
            <person name="Glavina del Rio T."/>
            <person name="Dalin E."/>
            <person name="Tice H."/>
            <person name="Bruce D."/>
            <person name="Barry K."/>
            <person name="Pitluck S."/>
            <person name="Lowry S."/>
            <person name="Larimer F."/>
            <person name="Land M."/>
            <person name="Hauser L."/>
            <person name="Kyrpides N."/>
            <person name="Ivanova N."/>
            <person name="McMahon K.D."/>
            <person name="Hugenholtz P."/>
        </authorList>
    </citation>
    <scope>NUCLEOTIDE SEQUENCE</scope>
    <source>
        <strain evidence="1">UW-1</strain>
    </source>
</reference>
<dbReference type="GO" id="GO:0016757">
    <property type="term" value="F:glycosyltransferase activity"/>
    <property type="evidence" value="ECO:0007669"/>
    <property type="project" value="TreeGrafter"/>
</dbReference>
<sequence>MVSSCINCEHCIGEKCQLDWEIGQMGKVGIVLFGPSLDAVSGVSSHVKLLMASSLADRYKLMHFQVGREGRAENKWQRMARFAFSPLQLAVFLVRKKPRIVHINTSMDRKAFWRDLTYLIVARLLGCRVVNQFHSGSAPQSLFSSPLLSSILKRFLLASHVVTVLSSGAVRSHRAFDSRIAVELVPNAIDTKGLLDVERERPVGGAPLRLVFVGRIIRSKGLFESLAALKLLKDQGLGFELRVAGSGPDEAEVLESIARLGLTSEVTLLGPVFGAEKDRLWLGSDVQVFPTYHNEGLPYSILESMAAGCVPITCPVAAIPDVMRDGVHGLFVPAHDPAAVAAAIRRLADNRAELLCMSAAGRQRIAENYTVDRLAARFGEIYERVA</sequence>
<dbReference type="PANTHER" id="PTHR12526">
    <property type="entry name" value="GLYCOSYLTRANSFERASE"/>
    <property type="match status" value="1"/>
</dbReference>
<dbReference type="EMBL" id="CP001715">
    <property type="protein sequence ID" value="ACV34194.1"/>
    <property type="molecule type" value="Genomic_DNA"/>
</dbReference>
<dbReference type="OrthoDB" id="7560678at2"/>
<evidence type="ECO:0000313" key="1">
    <source>
        <dbReference type="EMBL" id="ACV34194.1"/>
    </source>
</evidence>
<dbReference type="Gene3D" id="3.40.50.2000">
    <property type="entry name" value="Glycogen Phosphorylase B"/>
    <property type="match status" value="2"/>
</dbReference>
<reference evidence="1" key="2">
    <citation type="submission" date="2009-09" db="EMBL/GenBank/DDBJ databases">
        <title>Complete sequence of chromosome of Candidatus Accumulibacter phosphatis clade IIA str. UW-1.</title>
        <authorList>
            <consortium name="US DOE Joint Genome Institute"/>
            <person name="Martin H.G."/>
            <person name="Ivanova N."/>
            <person name="Kunin V."/>
            <person name="Warnecke F."/>
            <person name="Barry K."/>
            <person name="He S."/>
            <person name="Salamov A."/>
            <person name="Szeto E."/>
            <person name="Dalin E."/>
            <person name="Pangilinan J.L."/>
            <person name="Lapidus A."/>
            <person name="Lowry S."/>
            <person name="Kyrpides N.C."/>
            <person name="McMahon K.D."/>
            <person name="Hugenholtz P."/>
        </authorList>
    </citation>
    <scope>NUCLEOTIDE SEQUENCE [LARGE SCALE GENOMIC DNA]</scope>
    <source>
        <strain evidence="1">UW-1</strain>
    </source>
</reference>
<dbReference type="SUPFAM" id="SSF53756">
    <property type="entry name" value="UDP-Glycosyltransferase/glycogen phosphorylase"/>
    <property type="match status" value="1"/>
</dbReference>
<name>C7RNQ8_ACCRE</name>
<gene>
    <name evidence="1" type="ordered locus">CAP2UW1_0855</name>
</gene>
<proteinExistence type="predicted"/>